<comment type="caution">
    <text evidence="3">The sequence shown here is derived from an EMBL/GenBank/DDBJ whole genome shotgun (WGS) entry which is preliminary data.</text>
</comment>
<dbReference type="Gene3D" id="3.40.50.720">
    <property type="entry name" value="NAD(P)-binding Rossmann-like Domain"/>
    <property type="match status" value="1"/>
</dbReference>
<keyword evidence="3" id="KW-0548">Nucleotidyltransferase</keyword>
<dbReference type="PANTHER" id="PTHR10953">
    <property type="entry name" value="UBIQUITIN-ACTIVATING ENZYME E1"/>
    <property type="match status" value="1"/>
</dbReference>
<name>A0ABV6Z3D7_UNCC1</name>
<evidence type="ECO:0000313" key="3">
    <source>
        <dbReference type="EMBL" id="MFC1852856.1"/>
    </source>
</evidence>
<sequence length="262" mass="29071">MNTKALPDELRRYKRQIIMPQIGERGQRRLLASTIAIIGLGALGSVIATSFVRLGIGKVKVVDRDHVELDNLHRQILYDEKDLAAGLPKATAAAEKLRKMNSQVKIEPIVAHAGPDNIENIITDVDLVLDGTDNFETRFLINDACVKHALPWIYGGVIATTGMCMVIIPFKSACFRCLMPQKPPAQSIPTTATHGVLINTVSIIASLQVMEGLKILLQREEDLIQKLVQIDVWRGSWTLLEIGRVENDCPCCGHKKFEFLAR</sequence>
<keyword evidence="1" id="KW-1133">Transmembrane helix</keyword>
<keyword evidence="1" id="KW-0812">Transmembrane</keyword>
<accession>A0ABV6Z3D7</accession>
<dbReference type="Proteomes" id="UP001594351">
    <property type="component" value="Unassembled WGS sequence"/>
</dbReference>
<keyword evidence="1" id="KW-0472">Membrane</keyword>
<dbReference type="Pfam" id="PF00899">
    <property type="entry name" value="ThiF"/>
    <property type="match status" value="1"/>
</dbReference>
<organism evidence="3 4">
    <name type="scientific">candidate division CSSED10-310 bacterium</name>
    <dbReference type="NCBI Taxonomy" id="2855610"/>
    <lineage>
        <taxon>Bacteria</taxon>
        <taxon>Bacteria division CSSED10-310</taxon>
    </lineage>
</organism>
<dbReference type="InterPro" id="IPR045886">
    <property type="entry name" value="ThiF/MoeB/HesA"/>
</dbReference>
<keyword evidence="4" id="KW-1185">Reference proteome</keyword>
<protein>
    <submittedName>
        <fullName evidence="3">ThiF family adenylyltransferase</fullName>
    </submittedName>
</protein>
<dbReference type="PANTHER" id="PTHR10953:SF102">
    <property type="entry name" value="ADENYLYLTRANSFERASE AND SULFURTRANSFERASE MOCS3"/>
    <property type="match status" value="1"/>
</dbReference>
<evidence type="ECO:0000259" key="2">
    <source>
        <dbReference type="Pfam" id="PF00899"/>
    </source>
</evidence>
<feature type="transmembrane region" description="Helical" evidence="1">
    <location>
        <begin position="30"/>
        <end position="52"/>
    </location>
</feature>
<evidence type="ECO:0000313" key="4">
    <source>
        <dbReference type="Proteomes" id="UP001594351"/>
    </source>
</evidence>
<dbReference type="EMBL" id="JBHPBY010000379">
    <property type="protein sequence ID" value="MFC1852856.1"/>
    <property type="molecule type" value="Genomic_DNA"/>
</dbReference>
<gene>
    <name evidence="3" type="ORF">ACFL27_21875</name>
</gene>
<dbReference type="InterPro" id="IPR000594">
    <property type="entry name" value="ThiF_NAD_FAD-bd"/>
</dbReference>
<dbReference type="GO" id="GO:0016779">
    <property type="term" value="F:nucleotidyltransferase activity"/>
    <property type="evidence" value="ECO:0007669"/>
    <property type="project" value="UniProtKB-KW"/>
</dbReference>
<dbReference type="CDD" id="cd00757">
    <property type="entry name" value="ThiF_MoeB_HesA_family"/>
    <property type="match status" value="1"/>
</dbReference>
<evidence type="ECO:0000256" key="1">
    <source>
        <dbReference type="SAM" id="Phobius"/>
    </source>
</evidence>
<reference evidence="3 4" key="1">
    <citation type="submission" date="2024-09" db="EMBL/GenBank/DDBJ databases">
        <title>Laminarin stimulates single cell rates of sulfate reduction while oxygen inhibits transcriptomic activity in coastal marine sediment.</title>
        <authorList>
            <person name="Lindsay M."/>
            <person name="Orcutt B."/>
            <person name="Emerson D."/>
            <person name="Stepanauskas R."/>
            <person name="D'Angelo T."/>
        </authorList>
    </citation>
    <scope>NUCLEOTIDE SEQUENCE [LARGE SCALE GENOMIC DNA]</scope>
    <source>
        <strain evidence="3">SAG AM-311-K15</strain>
    </source>
</reference>
<dbReference type="InterPro" id="IPR035985">
    <property type="entry name" value="Ubiquitin-activating_enz"/>
</dbReference>
<dbReference type="SUPFAM" id="SSF69572">
    <property type="entry name" value="Activating enzymes of the ubiquitin-like proteins"/>
    <property type="match status" value="1"/>
</dbReference>
<feature type="domain" description="THIF-type NAD/FAD binding fold" evidence="2">
    <location>
        <begin position="13"/>
        <end position="251"/>
    </location>
</feature>
<feature type="transmembrane region" description="Helical" evidence="1">
    <location>
        <begin position="152"/>
        <end position="170"/>
    </location>
</feature>
<keyword evidence="3" id="KW-0808">Transferase</keyword>
<proteinExistence type="predicted"/>